<feature type="transmembrane region" description="Helical" evidence="1">
    <location>
        <begin position="7"/>
        <end position="27"/>
    </location>
</feature>
<keyword evidence="1" id="KW-0812">Transmembrane</keyword>
<evidence type="ECO:0000256" key="1">
    <source>
        <dbReference type="SAM" id="Phobius"/>
    </source>
</evidence>
<keyword evidence="1" id="KW-0472">Membrane</keyword>
<proteinExistence type="predicted"/>
<dbReference type="EMBL" id="SNRW01000446">
    <property type="protein sequence ID" value="KAA6401101.1"/>
    <property type="molecule type" value="Genomic_DNA"/>
</dbReference>
<protein>
    <submittedName>
        <fullName evidence="2">Uncharacterized protein</fullName>
    </submittedName>
</protein>
<comment type="caution">
    <text evidence="2">The sequence shown here is derived from an EMBL/GenBank/DDBJ whole genome shotgun (WGS) entry which is preliminary data.</text>
</comment>
<organism evidence="2 3">
    <name type="scientific">Streblomastix strix</name>
    <dbReference type="NCBI Taxonomy" id="222440"/>
    <lineage>
        <taxon>Eukaryota</taxon>
        <taxon>Metamonada</taxon>
        <taxon>Preaxostyla</taxon>
        <taxon>Oxymonadida</taxon>
        <taxon>Streblomastigidae</taxon>
        <taxon>Streblomastix</taxon>
    </lineage>
</organism>
<feature type="transmembrane region" description="Helical" evidence="1">
    <location>
        <begin position="33"/>
        <end position="51"/>
    </location>
</feature>
<dbReference type="Proteomes" id="UP000324800">
    <property type="component" value="Unassembled WGS sequence"/>
</dbReference>
<accession>A0A5J4X1J0</accession>
<dbReference type="AlphaFoldDB" id="A0A5J4X1J0"/>
<name>A0A5J4X1J0_9EUKA</name>
<sequence>MHCPRSAITVTIVVAVTINIIIQVKVLLQEIRITVAVYFTTMVIAEIAVVGSEMTTRMKIVGKFQNYSEIWVYLITVMQRRIECFIAANFG</sequence>
<evidence type="ECO:0000313" key="2">
    <source>
        <dbReference type="EMBL" id="KAA6401101.1"/>
    </source>
</evidence>
<keyword evidence="1" id="KW-1133">Transmembrane helix</keyword>
<reference evidence="2 3" key="1">
    <citation type="submission" date="2019-03" db="EMBL/GenBank/DDBJ databases">
        <title>Single cell metagenomics reveals metabolic interactions within the superorganism composed of flagellate Streblomastix strix and complex community of Bacteroidetes bacteria on its surface.</title>
        <authorList>
            <person name="Treitli S.C."/>
            <person name="Kolisko M."/>
            <person name="Husnik F."/>
            <person name="Keeling P."/>
            <person name="Hampl V."/>
        </authorList>
    </citation>
    <scope>NUCLEOTIDE SEQUENCE [LARGE SCALE GENOMIC DNA]</scope>
    <source>
        <strain evidence="2">ST1C</strain>
    </source>
</reference>
<gene>
    <name evidence="2" type="ORF">EZS28_003370</name>
</gene>
<evidence type="ECO:0000313" key="3">
    <source>
        <dbReference type="Proteomes" id="UP000324800"/>
    </source>
</evidence>